<dbReference type="Gene3D" id="3.30.1380.10">
    <property type="match status" value="1"/>
</dbReference>
<organism evidence="2">
    <name type="scientific">hydrothermal vent metagenome</name>
    <dbReference type="NCBI Taxonomy" id="652676"/>
    <lineage>
        <taxon>unclassified sequences</taxon>
        <taxon>metagenomes</taxon>
        <taxon>ecological metagenomes</taxon>
    </lineage>
</organism>
<name>A0A1W1BD12_9ZZZZ</name>
<reference evidence="2" key="1">
    <citation type="submission" date="2016-10" db="EMBL/GenBank/DDBJ databases">
        <authorList>
            <person name="de Groot N.N."/>
        </authorList>
    </citation>
    <scope>NUCLEOTIDE SEQUENCE</scope>
</reference>
<dbReference type="EMBL" id="FPHD01000015">
    <property type="protein sequence ID" value="SFV51424.1"/>
    <property type="molecule type" value="Genomic_DNA"/>
</dbReference>
<proteinExistence type="predicted"/>
<dbReference type="SUPFAM" id="SSF55166">
    <property type="entry name" value="Hedgehog/DD-peptidase"/>
    <property type="match status" value="1"/>
</dbReference>
<gene>
    <name evidence="2" type="ORF">MNB_SV-8-728</name>
</gene>
<dbReference type="Pfam" id="PF13539">
    <property type="entry name" value="Peptidase_M15_4"/>
    <property type="match status" value="1"/>
</dbReference>
<dbReference type="GO" id="GO:0008233">
    <property type="term" value="F:peptidase activity"/>
    <property type="evidence" value="ECO:0007669"/>
    <property type="project" value="InterPro"/>
</dbReference>
<protein>
    <recommendedName>
        <fullName evidence="1">Peptidase M15C domain-containing protein</fullName>
    </recommendedName>
</protein>
<dbReference type="InterPro" id="IPR009045">
    <property type="entry name" value="Zn_M74/Hedgehog-like"/>
</dbReference>
<sequence>MKKTVILFVMLCVTAAYAKYSATIKPINKYTKQRMIEGKTWRKNCPVDTDDLRYIRLKHRNFYRSERMGEIIVHKDVAAEVVEIFRELYEIGYPIRQMRLVSDFRGSDYKSIEADNTSAFNCRPVSTGGKKWSKHAYGKAIDINPIENPFVNKRGHIAHTESYKYQKRSHQNSSFADKAMLIRKDKAIKIFEKYGWKWGGDFSPYKDYQHFAK</sequence>
<accession>A0A1W1BD12</accession>
<evidence type="ECO:0000313" key="2">
    <source>
        <dbReference type="EMBL" id="SFV51424.1"/>
    </source>
</evidence>
<feature type="domain" description="Peptidase M15C" evidence="1">
    <location>
        <begin position="127"/>
        <end position="212"/>
    </location>
</feature>
<evidence type="ECO:0000259" key="1">
    <source>
        <dbReference type="Pfam" id="PF13539"/>
    </source>
</evidence>
<dbReference type="AlphaFoldDB" id="A0A1W1BD12"/>
<dbReference type="InterPro" id="IPR039561">
    <property type="entry name" value="Peptidase_M15C"/>
</dbReference>